<feature type="domain" description="AAA+ ATPase" evidence="2">
    <location>
        <begin position="310"/>
        <end position="443"/>
    </location>
</feature>
<dbReference type="SMART" id="SM01043">
    <property type="entry name" value="BTAD"/>
    <property type="match status" value="1"/>
</dbReference>
<dbReference type="InterPro" id="IPR058852">
    <property type="entry name" value="HTH_77"/>
</dbReference>
<proteinExistence type="predicted"/>
<accession>A0A5N0EI38</accession>
<dbReference type="PANTHER" id="PTHR47691">
    <property type="entry name" value="REGULATOR-RELATED"/>
    <property type="match status" value="1"/>
</dbReference>
<dbReference type="PANTHER" id="PTHR47691:SF3">
    <property type="entry name" value="HTH-TYPE TRANSCRIPTIONAL REGULATOR RV0890C-RELATED"/>
    <property type="match status" value="1"/>
</dbReference>
<feature type="domain" description="Bacterial transcriptional activator" evidence="3">
    <location>
        <begin position="116"/>
        <end position="261"/>
    </location>
</feature>
<dbReference type="SMART" id="SM00382">
    <property type="entry name" value="AAA"/>
    <property type="match status" value="1"/>
</dbReference>
<feature type="region of interest" description="Disordered" evidence="1">
    <location>
        <begin position="264"/>
        <end position="285"/>
    </location>
</feature>
<dbReference type="Pfam" id="PF25872">
    <property type="entry name" value="HTH_77"/>
    <property type="match status" value="1"/>
</dbReference>
<organism evidence="4 5">
    <name type="scientific">Nocardia colli</name>
    <dbReference type="NCBI Taxonomy" id="2545717"/>
    <lineage>
        <taxon>Bacteria</taxon>
        <taxon>Bacillati</taxon>
        <taxon>Actinomycetota</taxon>
        <taxon>Actinomycetes</taxon>
        <taxon>Mycobacteriales</taxon>
        <taxon>Nocardiaceae</taxon>
        <taxon>Nocardia</taxon>
    </lineage>
</organism>
<dbReference type="InterPro" id="IPR036388">
    <property type="entry name" value="WH-like_DNA-bd_sf"/>
</dbReference>
<dbReference type="InterPro" id="IPR005158">
    <property type="entry name" value="BTAD"/>
</dbReference>
<dbReference type="EMBL" id="VXLC01000008">
    <property type="protein sequence ID" value="KAA8887031.1"/>
    <property type="molecule type" value="Genomic_DNA"/>
</dbReference>
<feature type="region of interest" description="Disordered" evidence="1">
    <location>
        <begin position="1"/>
        <end position="23"/>
    </location>
</feature>
<evidence type="ECO:0000256" key="1">
    <source>
        <dbReference type="SAM" id="MobiDB-lite"/>
    </source>
</evidence>
<dbReference type="RefSeq" id="WP_150403362.1">
    <property type="nucleotide sequence ID" value="NZ_VXLC01000008.1"/>
</dbReference>
<dbReference type="SUPFAM" id="SSF46894">
    <property type="entry name" value="C-terminal effector domain of the bipartite response regulators"/>
    <property type="match status" value="1"/>
</dbReference>
<dbReference type="AlphaFoldDB" id="A0A5N0EI38"/>
<evidence type="ECO:0000313" key="5">
    <source>
        <dbReference type="Proteomes" id="UP000323876"/>
    </source>
</evidence>
<dbReference type="Gene3D" id="3.40.50.300">
    <property type="entry name" value="P-loop containing nucleotide triphosphate hydrolases"/>
    <property type="match status" value="1"/>
</dbReference>
<dbReference type="GO" id="GO:0006355">
    <property type="term" value="P:regulation of DNA-templated transcription"/>
    <property type="evidence" value="ECO:0007669"/>
    <property type="project" value="InterPro"/>
</dbReference>
<dbReference type="SUPFAM" id="SSF48452">
    <property type="entry name" value="TPR-like"/>
    <property type="match status" value="2"/>
</dbReference>
<dbReference type="Proteomes" id="UP000323876">
    <property type="component" value="Unassembled WGS sequence"/>
</dbReference>
<evidence type="ECO:0000259" key="2">
    <source>
        <dbReference type="SMART" id="SM00382"/>
    </source>
</evidence>
<dbReference type="SUPFAM" id="SSF52540">
    <property type="entry name" value="P-loop containing nucleoside triphosphate hydrolases"/>
    <property type="match status" value="1"/>
</dbReference>
<evidence type="ECO:0000259" key="3">
    <source>
        <dbReference type="SMART" id="SM01043"/>
    </source>
</evidence>
<keyword evidence="5" id="KW-1185">Reference proteome</keyword>
<comment type="caution">
    <text evidence="4">The sequence shown here is derived from an EMBL/GenBank/DDBJ whole genome shotgun (WGS) entry which is preliminary data.</text>
</comment>
<dbReference type="OrthoDB" id="4492184at2"/>
<dbReference type="CDD" id="cd15831">
    <property type="entry name" value="BTAD"/>
    <property type="match status" value="1"/>
</dbReference>
<dbReference type="GO" id="GO:0003677">
    <property type="term" value="F:DNA binding"/>
    <property type="evidence" value="ECO:0007669"/>
    <property type="project" value="InterPro"/>
</dbReference>
<reference evidence="4 5" key="1">
    <citation type="submission" date="2019-09" db="EMBL/GenBank/DDBJ databases">
        <authorList>
            <person name="Wang X."/>
        </authorList>
    </citation>
    <scope>NUCLEOTIDE SEQUENCE [LARGE SCALE GENOMIC DNA]</scope>
    <source>
        <strain evidence="4 5">CICC 11023</strain>
    </source>
</reference>
<dbReference type="Pfam" id="PF03704">
    <property type="entry name" value="BTAD"/>
    <property type="match status" value="1"/>
</dbReference>
<evidence type="ECO:0000313" key="4">
    <source>
        <dbReference type="EMBL" id="KAA8887031.1"/>
    </source>
</evidence>
<dbReference type="InterPro" id="IPR016032">
    <property type="entry name" value="Sig_transdc_resp-reg_C-effctor"/>
</dbReference>
<dbReference type="InterPro" id="IPR011990">
    <property type="entry name" value="TPR-like_helical_dom_sf"/>
</dbReference>
<sequence>MIEPRAAAEPVRRSRRGPGNAGAEVHILGPVRVVNDGRDLGVDRPLEQAALVRLALARGVPVPDGRLVADLWGEEDLSRPIARLRVLISRLRTALGEHSVMVTRSPSGYQSTVVVADLIAAEAAADRMHAAQRAGQYAAVRSAAEDALRWWRGPALVNLMSTPFACAESARLEQWRLGVTVARLDATLHLGSGAEIATELATLVREHPQHEPLARLYALTLYRTGSQADALDRLHRLRRALSDELGVDPTPETAELELRILRHDPSLQPPRPTHTIDIADSPTDTTCPTPADAFVGRHEELAAVLESLRAPAVVTLLGGPGSGKTRLALEAARKVAAAGRAVVFVELATLQRSATINQAIAVAVDAAPEGCPEAVRAALTGVVLVLDNAEHVTDEVRAIVEALTMQVPGLTSLITSQRALELPAESLIRIAALDHPAGLELFAERAMCPLMAADRSDVVAVCAAVDWLPLGIELAAGMTRTFTISQLAQRIDGRIRLRMGSRRGIGGGRHSSLRAALDWSHELLDPTEQAVLRRISVFAGGFELEAAELVVPCGSLETADVAPALAGLVDRGLATVLVDGANRRFALLEMVRDYASTRLADAGEAAVVRQRHVAWCLDLIRAAGAVDEFDSAASVAAAFAEWSNVLDALEHAANAPWAHVGLRLAIAMHKPWTVRAWHQEASRHFAALIAAAATAAERANALNSYAFHLMLLGRFDESARLLTSAAEAADGLGDHSLSLDIRYHRGIVDIECGQLGAAVATLEAGELYARRVGDHTRTASFANAGGTAQLFAGLAESGLDSFRRAIRLDKESNDEHGLARGLSNRATALAALGRPAEALAAAGKSDSCAERWEDRKILSLNELTRAAVELAAGRLEAAEKHCRAAQSYLGNEIGTADVDLADVLIRKGELVTAKAVLDNVYAQVVPGGIAWLAARPISAALAAAHGDWETAAVLVGQTTGQYARSGFGWQRYVDRLRDIQAQLAARRPLTQAVTMSVRPTPTFRQRY</sequence>
<dbReference type="Gene3D" id="1.25.40.10">
    <property type="entry name" value="Tetratricopeptide repeat domain"/>
    <property type="match status" value="2"/>
</dbReference>
<gene>
    <name evidence="4" type="ORF">F3087_19115</name>
</gene>
<dbReference type="Gene3D" id="1.10.10.10">
    <property type="entry name" value="Winged helix-like DNA-binding domain superfamily/Winged helix DNA-binding domain"/>
    <property type="match status" value="1"/>
</dbReference>
<name>A0A5N0EI38_9NOCA</name>
<dbReference type="InterPro" id="IPR027417">
    <property type="entry name" value="P-loop_NTPase"/>
</dbReference>
<dbReference type="InterPro" id="IPR003593">
    <property type="entry name" value="AAA+_ATPase"/>
</dbReference>
<protein>
    <submittedName>
        <fullName evidence="4">AfsR/SARP family transcriptional regulator</fullName>
    </submittedName>
</protein>